<evidence type="ECO:0000256" key="6">
    <source>
        <dbReference type="SAM" id="Phobius"/>
    </source>
</evidence>
<feature type="transmembrane region" description="Helical" evidence="6">
    <location>
        <begin position="106"/>
        <end position="127"/>
    </location>
</feature>
<dbReference type="EMBL" id="AUZY01005738">
    <property type="protein sequence ID" value="EQD57531.1"/>
    <property type="molecule type" value="Genomic_DNA"/>
</dbReference>
<feature type="domain" description="Major facilitator superfamily (MFS) profile" evidence="7">
    <location>
        <begin position="15"/>
        <end position="161"/>
    </location>
</feature>
<comment type="caution">
    <text evidence="8">The sequence shown here is derived from an EMBL/GenBank/DDBJ whole genome shotgun (WGS) entry which is preliminary data.</text>
</comment>
<name>T1AA28_9ZZZZ</name>
<feature type="transmembrane region" description="Helical" evidence="6">
    <location>
        <begin position="80"/>
        <end position="100"/>
    </location>
</feature>
<evidence type="ECO:0000256" key="5">
    <source>
        <dbReference type="ARBA" id="ARBA00023136"/>
    </source>
</evidence>
<feature type="transmembrane region" description="Helical" evidence="6">
    <location>
        <begin position="51"/>
        <end position="73"/>
    </location>
</feature>
<keyword evidence="3 6" id="KW-0812">Transmembrane</keyword>
<dbReference type="InterPro" id="IPR036259">
    <property type="entry name" value="MFS_trans_sf"/>
</dbReference>
<reference evidence="8" key="1">
    <citation type="submission" date="2013-08" db="EMBL/GenBank/DDBJ databases">
        <authorList>
            <person name="Mendez C."/>
            <person name="Richter M."/>
            <person name="Ferrer M."/>
            <person name="Sanchez J."/>
        </authorList>
    </citation>
    <scope>NUCLEOTIDE SEQUENCE</scope>
</reference>
<sequence>MSSVGTPSPRDANRSTWILIAVRAGYAYNWFTIGPALPAIGAAFSVGPGEWGVLVASFLVGAGAMQVPAGLWARRYGPRSVGLSGAVLLGVGSILCALAPSFLILWVLRIVAGIGAGLFFSPAIGLVSSLHAEGRRGLAVGGFSSAFSAGPRSACSSRRSW</sequence>
<proteinExistence type="predicted"/>
<dbReference type="InterPro" id="IPR011701">
    <property type="entry name" value="MFS"/>
</dbReference>
<dbReference type="SUPFAM" id="SSF103473">
    <property type="entry name" value="MFS general substrate transporter"/>
    <property type="match status" value="1"/>
</dbReference>
<dbReference type="Gene3D" id="1.20.1250.20">
    <property type="entry name" value="MFS general substrate transporter like domains"/>
    <property type="match status" value="1"/>
</dbReference>
<reference evidence="8" key="2">
    <citation type="journal article" date="2014" name="ISME J.">
        <title>Microbial stratification in low pH oxic and suboxic macroscopic growths along an acid mine drainage.</title>
        <authorList>
            <person name="Mendez-Garcia C."/>
            <person name="Mesa V."/>
            <person name="Sprenger R.R."/>
            <person name="Richter M."/>
            <person name="Diez M.S."/>
            <person name="Solano J."/>
            <person name="Bargiela R."/>
            <person name="Golyshina O.V."/>
            <person name="Manteca A."/>
            <person name="Ramos J.L."/>
            <person name="Gallego J.R."/>
            <person name="Llorente I."/>
            <person name="Martins Dos Santos V.A."/>
            <person name="Jensen O.N."/>
            <person name="Pelaez A.I."/>
            <person name="Sanchez J."/>
            <person name="Ferrer M."/>
        </authorList>
    </citation>
    <scope>NUCLEOTIDE SEQUENCE</scope>
</reference>
<dbReference type="GO" id="GO:0005886">
    <property type="term" value="C:plasma membrane"/>
    <property type="evidence" value="ECO:0007669"/>
    <property type="project" value="UniProtKB-SubCell"/>
</dbReference>
<dbReference type="PROSITE" id="PS50850">
    <property type="entry name" value="MFS"/>
    <property type="match status" value="1"/>
</dbReference>
<comment type="subcellular location">
    <subcellularLocation>
        <location evidence="1">Cell membrane</location>
        <topology evidence="1">Multi-pass membrane protein</topology>
    </subcellularLocation>
</comment>
<dbReference type="PANTHER" id="PTHR43124:SF3">
    <property type="entry name" value="CHLORAMPHENICOL EFFLUX PUMP RV0191"/>
    <property type="match status" value="1"/>
</dbReference>
<dbReference type="PANTHER" id="PTHR43124">
    <property type="entry name" value="PURINE EFFLUX PUMP PBUE"/>
    <property type="match status" value="1"/>
</dbReference>
<evidence type="ECO:0000256" key="4">
    <source>
        <dbReference type="ARBA" id="ARBA00022989"/>
    </source>
</evidence>
<feature type="transmembrane region" description="Helical" evidence="6">
    <location>
        <begin position="12"/>
        <end position="31"/>
    </location>
</feature>
<dbReference type="InterPro" id="IPR050189">
    <property type="entry name" value="MFS_Efflux_Transporters"/>
</dbReference>
<evidence type="ECO:0000256" key="1">
    <source>
        <dbReference type="ARBA" id="ARBA00004651"/>
    </source>
</evidence>
<evidence type="ECO:0000256" key="2">
    <source>
        <dbReference type="ARBA" id="ARBA00022475"/>
    </source>
</evidence>
<keyword evidence="2" id="KW-1003">Cell membrane</keyword>
<evidence type="ECO:0000313" key="8">
    <source>
        <dbReference type="EMBL" id="EQD57531.1"/>
    </source>
</evidence>
<gene>
    <name evidence="8" type="ORF">B1B_08750</name>
</gene>
<evidence type="ECO:0000259" key="7">
    <source>
        <dbReference type="PROSITE" id="PS50850"/>
    </source>
</evidence>
<dbReference type="AlphaFoldDB" id="T1AA28"/>
<keyword evidence="4 6" id="KW-1133">Transmembrane helix</keyword>
<dbReference type="GO" id="GO:0022857">
    <property type="term" value="F:transmembrane transporter activity"/>
    <property type="evidence" value="ECO:0007669"/>
    <property type="project" value="InterPro"/>
</dbReference>
<keyword evidence="5 6" id="KW-0472">Membrane</keyword>
<evidence type="ECO:0000256" key="3">
    <source>
        <dbReference type="ARBA" id="ARBA00022692"/>
    </source>
</evidence>
<dbReference type="Pfam" id="PF07690">
    <property type="entry name" value="MFS_1"/>
    <property type="match status" value="1"/>
</dbReference>
<organism evidence="8">
    <name type="scientific">mine drainage metagenome</name>
    <dbReference type="NCBI Taxonomy" id="410659"/>
    <lineage>
        <taxon>unclassified sequences</taxon>
        <taxon>metagenomes</taxon>
        <taxon>ecological metagenomes</taxon>
    </lineage>
</organism>
<dbReference type="InterPro" id="IPR020846">
    <property type="entry name" value="MFS_dom"/>
</dbReference>
<protein>
    <submittedName>
        <fullName evidence="8">Major facilitator superfamily MFS-1</fullName>
    </submittedName>
</protein>
<accession>T1AA28</accession>